<keyword evidence="9" id="KW-1185">Reference proteome</keyword>
<evidence type="ECO:0000256" key="2">
    <source>
        <dbReference type="ARBA" id="ARBA00022679"/>
    </source>
</evidence>
<evidence type="ECO:0000256" key="1">
    <source>
        <dbReference type="ARBA" id="ARBA00022527"/>
    </source>
</evidence>
<feature type="domain" description="Serine-threonine/tyrosine-protein kinase catalytic" evidence="6">
    <location>
        <begin position="2"/>
        <end position="58"/>
    </location>
</feature>
<accession>A0A0R0HES2</accession>
<dbReference type="SUPFAM" id="SSF56112">
    <property type="entry name" value="Protein kinase-like (PK-like)"/>
    <property type="match status" value="1"/>
</dbReference>
<reference evidence="8" key="2">
    <citation type="submission" date="2018-02" db="UniProtKB">
        <authorList>
            <consortium name="EnsemblPlants"/>
        </authorList>
    </citation>
    <scope>IDENTIFICATION</scope>
    <source>
        <strain evidence="8">Williams 82</strain>
    </source>
</reference>
<evidence type="ECO:0000313" key="9">
    <source>
        <dbReference type="Proteomes" id="UP000008827"/>
    </source>
</evidence>
<dbReference type="AlphaFoldDB" id="A0A0R0HES2"/>
<keyword evidence="1" id="KW-0723">Serine/threonine-protein kinase</keyword>
<dbReference type="OrthoDB" id="8891264at2759"/>
<reference evidence="7 8" key="1">
    <citation type="journal article" date="2010" name="Nature">
        <title>Genome sequence of the palaeopolyploid soybean.</title>
        <authorList>
            <person name="Schmutz J."/>
            <person name="Cannon S.B."/>
            <person name="Schlueter J."/>
            <person name="Ma J."/>
            <person name="Mitros T."/>
            <person name="Nelson W."/>
            <person name="Hyten D.L."/>
            <person name="Song Q."/>
            <person name="Thelen J.J."/>
            <person name="Cheng J."/>
            <person name="Xu D."/>
            <person name="Hellsten U."/>
            <person name="May G.D."/>
            <person name="Yu Y."/>
            <person name="Sakurai T."/>
            <person name="Umezawa T."/>
            <person name="Bhattacharyya M.K."/>
            <person name="Sandhu D."/>
            <person name="Valliyodan B."/>
            <person name="Lindquist E."/>
            <person name="Peto M."/>
            <person name="Grant D."/>
            <person name="Shu S."/>
            <person name="Goodstein D."/>
            <person name="Barry K."/>
            <person name="Futrell-Griggs M."/>
            <person name="Abernathy B."/>
            <person name="Du J."/>
            <person name="Tian Z."/>
            <person name="Zhu L."/>
            <person name="Gill N."/>
            <person name="Joshi T."/>
            <person name="Libault M."/>
            <person name="Sethuraman A."/>
            <person name="Zhang X.-C."/>
            <person name="Shinozaki K."/>
            <person name="Nguyen H.T."/>
            <person name="Wing R.A."/>
            <person name="Cregan P."/>
            <person name="Specht J."/>
            <person name="Grimwood J."/>
            <person name="Rokhsar D."/>
            <person name="Stacey G."/>
            <person name="Shoemaker R.C."/>
            <person name="Jackson S.A."/>
        </authorList>
    </citation>
    <scope>NUCLEOTIDE SEQUENCE [LARGE SCALE GENOMIC DNA]</scope>
    <source>
        <strain evidence="8">cv. Williams 82</strain>
        <tissue evidence="7">Callus</tissue>
    </source>
</reference>
<evidence type="ECO:0000256" key="3">
    <source>
        <dbReference type="ARBA" id="ARBA00022741"/>
    </source>
</evidence>
<dbReference type="OMA" id="YEYMENI"/>
<dbReference type="InParanoid" id="A0A0R0HES2"/>
<dbReference type="Gene3D" id="3.30.200.20">
    <property type="entry name" value="Phosphorylase Kinase, domain 1"/>
    <property type="match status" value="1"/>
</dbReference>
<dbReference type="EMBL" id="CM000845">
    <property type="protein sequence ID" value="KRH25992.1"/>
    <property type="molecule type" value="Genomic_DNA"/>
</dbReference>
<evidence type="ECO:0000313" key="8">
    <source>
        <dbReference type="EnsemblPlants" id="KRH25992"/>
    </source>
</evidence>
<dbReference type="Gramene" id="KRH25992">
    <property type="protein sequence ID" value="KRH25992"/>
    <property type="gene ID" value="GLYMA_12G144300"/>
</dbReference>
<keyword evidence="4" id="KW-0418">Kinase</keyword>
<dbReference type="GO" id="GO:0005524">
    <property type="term" value="F:ATP binding"/>
    <property type="evidence" value="ECO:0007669"/>
    <property type="project" value="UniProtKB-KW"/>
</dbReference>
<evidence type="ECO:0000256" key="5">
    <source>
        <dbReference type="ARBA" id="ARBA00022840"/>
    </source>
</evidence>
<evidence type="ECO:0000259" key="6">
    <source>
        <dbReference type="Pfam" id="PF07714"/>
    </source>
</evidence>
<dbReference type="EnsemblPlants" id="KRH25992">
    <property type="protein sequence ID" value="KRH25992"/>
    <property type="gene ID" value="GLYMA_12G144300"/>
</dbReference>
<sequence>MKRLSNESVQGLEEFKNEVALIAKFLNRNLVKLLGRCIEREENLLIYEYMPIKSLSYFVFGWSLYNLF</sequence>
<name>A0A0R0HES2_SOYBN</name>
<dbReference type="InterPro" id="IPR011009">
    <property type="entry name" value="Kinase-like_dom_sf"/>
</dbReference>
<dbReference type="Pfam" id="PF07714">
    <property type="entry name" value="PK_Tyr_Ser-Thr"/>
    <property type="match status" value="1"/>
</dbReference>
<keyword evidence="5" id="KW-0067">ATP-binding</keyword>
<organism evidence="7">
    <name type="scientific">Glycine max</name>
    <name type="common">Soybean</name>
    <name type="synonym">Glycine hispida</name>
    <dbReference type="NCBI Taxonomy" id="3847"/>
    <lineage>
        <taxon>Eukaryota</taxon>
        <taxon>Viridiplantae</taxon>
        <taxon>Streptophyta</taxon>
        <taxon>Embryophyta</taxon>
        <taxon>Tracheophyta</taxon>
        <taxon>Spermatophyta</taxon>
        <taxon>Magnoliopsida</taxon>
        <taxon>eudicotyledons</taxon>
        <taxon>Gunneridae</taxon>
        <taxon>Pentapetalae</taxon>
        <taxon>rosids</taxon>
        <taxon>fabids</taxon>
        <taxon>Fabales</taxon>
        <taxon>Fabaceae</taxon>
        <taxon>Papilionoideae</taxon>
        <taxon>50 kb inversion clade</taxon>
        <taxon>NPAAA clade</taxon>
        <taxon>indigoferoid/millettioid clade</taxon>
        <taxon>Phaseoleae</taxon>
        <taxon>Glycine</taxon>
        <taxon>Glycine subgen. Soja</taxon>
    </lineage>
</organism>
<keyword evidence="2" id="KW-0808">Transferase</keyword>
<keyword evidence="3" id="KW-0547">Nucleotide-binding</keyword>
<protein>
    <recommendedName>
        <fullName evidence="6">Serine-threonine/tyrosine-protein kinase catalytic domain-containing protein</fullName>
    </recommendedName>
</protein>
<dbReference type="Proteomes" id="UP000008827">
    <property type="component" value="Chromosome 12"/>
</dbReference>
<evidence type="ECO:0000313" key="7">
    <source>
        <dbReference type="EMBL" id="KRH25992.1"/>
    </source>
</evidence>
<dbReference type="PANTHER" id="PTHR27002:SF1069">
    <property type="entry name" value="NON-SPECIFIC SERINE_THREONINE PROTEIN KINASE"/>
    <property type="match status" value="1"/>
</dbReference>
<dbReference type="GO" id="GO:0004674">
    <property type="term" value="F:protein serine/threonine kinase activity"/>
    <property type="evidence" value="ECO:0007669"/>
    <property type="project" value="UniProtKB-KW"/>
</dbReference>
<gene>
    <name evidence="7" type="ORF">GLYMA_12G144300</name>
</gene>
<dbReference type="InterPro" id="IPR001245">
    <property type="entry name" value="Ser-Thr/Tyr_kinase_cat_dom"/>
</dbReference>
<reference evidence="7" key="3">
    <citation type="submission" date="2018-07" db="EMBL/GenBank/DDBJ databases">
        <title>WGS assembly of Glycine max.</title>
        <authorList>
            <person name="Schmutz J."/>
            <person name="Cannon S."/>
            <person name="Schlueter J."/>
            <person name="Ma J."/>
            <person name="Mitros T."/>
            <person name="Nelson W."/>
            <person name="Hyten D."/>
            <person name="Song Q."/>
            <person name="Thelen J."/>
            <person name="Cheng J."/>
            <person name="Xu D."/>
            <person name="Hellsten U."/>
            <person name="May G."/>
            <person name="Yu Y."/>
            <person name="Sakurai T."/>
            <person name="Umezawa T."/>
            <person name="Bhattacharyya M."/>
            <person name="Sandhu D."/>
            <person name="Valliyodan B."/>
            <person name="Lindquist E."/>
            <person name="Peto M."/>
            <person name="Grant D."/>
            <person name="Shu S."/>
            <person name="Goodstein D."/>
            <person name="Barry K."/>
            <person name="Futrell-Griggs M."/>
            <person name="Abernathy B."/>
            <person name="Du J."/>
            <person name="Tian Z."/>
            <person name="Zhu L."/>
            <person name="Gill N."/>
            <person name="Joshi T."/>
            <person name="Libault M."/>
            <person name="Sethuraman A."/>
            <person name="Zhang X."/>
            <person name="Shinozaki K."/>
            <person name="Nguyen H."/>
            <person name="Wing R."/>
            <person name="Cregan P."/>
            <person name="Specht J."/>
            <person name="Grimwood J."/>
            <person name="Rokhsar D."/>
            <person name="Stacey G."/>
            <person name="Shoemaker R."/>
            <person name="Jackson S."/>
        </authorList>
    </citation>
    <scope>NUCLEOTIDE SEQUENCE</scope>
    <source>
        <tissue evidence="7">Callus</tissue>
    </source>
</reference>
<dbReference type="SMR" id="A0A0R0HES2"/>
<evidence type="ECO:0000256" key="4">
    <source>
        <dbReference type="ARBA" id="ARBA00022777"/>
    </source>
</evidence>
<dbReference type="PANTHER" id="PTHR27002">
    <property type="entry name" value="RECEPTOR-LIKE SERINE/THREONINE-PROTEIN KINASE SD1-8"/>
    <property type="match status" value="1"/>
</dbReference>
<proteinExistence type="predicted"/>